<dbReference type="AlphaFoldDB" id="A0A8A1LP56"/>
<dbReference type="EMBL" id="CP069105">
    <property type="protein sequence ID" value="QSS55766.1"/>
    <property type="molecule type" value="Genomic_DNA"/>
</dbReference>
<name>A0A8A1LP56_AJEC8</name>
<dbReference type="VEuPathDB" id="FungiDB:I7I53_03743"/>
<reference evidence="1" key="1">
    <citation type="submission" date="2021-01" db="EMBL/GenBank/DDBJ databases">
        <title>Chromosome-level genome assembly of a human fungal pathogen reveals clustering of transcriptionally co-regulated genes.</title>
        <authorList>
            <person name="Voorhies M."/>
            <person name="Cohen S."/>
            <person name="Shea T.P."/>
            <person name="Petrus S."/>
            <person name="Munoz J.F."/>
            <person name="Poplawski S."/>
            <person name="Goldman W.E."/>
            <person name="Michael T."/>
            <person name="Cuomo C.A."/>
            <person name="Sil A."/>
            <person name="Beyhan S."/>
        </authorList>
    </citation>
    <scope>NUCLEOTIDE SEQUENCE</scope>
    <source>
        <strain evidence="1">H88</strain>
    </source>
</reference>
<sequence length="92" mass="10780">MQRISSLCIRATYGTAYDIPSRCTVHGHYTIYIIQLVRVDWSPRPLYHEVMNRTLYPHSKTDLHIFDFRKLLPFSPFPLPAPIARQHLAEEA</sequence>
<gene>
    <name evidence="1" type="ORF">I7I53_03743</name>
</gene>
<evidence type="ECO:0000313" key="1">
    <source>
        <dbReference type="EMBL" id="QSS55766.1"/>
    </source>
</evidence>
<accession>A0A8A1LP56</accession>
<protein>
    <submittedName>
        <fullName evidence="1">Uncharacterized protein</fullName>
    </submittedName>
</protein>
<proteinExistence type="predicted"/>
<evidence type="ECO:0000313" key="2">
    <source>
        <dbReference type="Proteomes" id="UP000663419"/>
    </source>
</evidence>
<dbReference type="Proteomes" id="UP000663419">
    <property type="component" value="Chromosome 4"/>
</dbReference>
<organism evidence="1 2">
    <name type="scientific">Ajellomyces capsulatus (strain H88)</name>
    <name type="common">Darling's disease fungus</name>
    <name type="synonym">Histoplasma capsulatum</name>
    <dbReference type="NCBI Taxonomy" id="544711"/>
    <lineage>
        <taxon>Eukaryota</taxon>
        <taxon>Fungi</taxon>
        <taxon>Dikarya</taxon>
        <taxon>Ascomycota</taxon>
        <taxon>Pezizomycotina</taxon>
        <taxon>Eurotiomycetes</taxon>
        <taxon>Eurotiomycetidae</taxon>
        <taxon>Onygenales</taxon>
        <taxon>Ajellomycetaceae</taxon>
        <taxon>Histoplasma</taxon>
    </lineage>
</organism>